<comment type="caution">
    <text evidence="2">The sequence shown here is derived from an EMBL/GenBank/DDBJ whole genome shotgun (WGS) entry which is preliminary data.</text>
</comment>
<name>A0ABN3ESP4_9ACTN</name>
<evidence type="ECO:0008006" key="4">
    <source>
        <dbReference type="Google" id="ProtNLM"/>
    </source>
</evidence>
<feature type="region of interest" description="Disordered" evidence="1">
    <location>
        <begin position="1"/>
        <end position="25"/>
    </location>
</feature>
<reference evidence="2 3" key="1">
    <citation type="journal article" date="2019" name="Int. J. Syst. Evol. Microbiol.">
        <title>The Global Catalogue of Microorganisms (GCM) 10K type strain sequencing project: providing services to taxonomists for standard genome sequencing and annotation.</title>
        <authorList>
            <consortium name="The Broad Institute Genomics Platform"/>
            <consortium name="The Broad Institute Genome Sequencing Center for Infectious Disease"/>
            <person name="Wu L."/>
            <person name="Ma J."/>
        </authorList>
    </citation>
    <scope>NUCLEOTIDE SEQUENCE [LARGE SCALE GENOMIC DNA]</scope>
    <source>
        <strain evidence="2 3">JCM 7356</strain>
    </source>
</reference>
<organism evidence="2 3">
    <name type="scientific">Kitasatospora cystarginea</name>
    <dbReference type="NCBI Taxonomy" id="58350"/>
    <lineage>
        <taxon>Bacteria</taxon>
        <taxon>Bacillati</taxon>
        <taxon>Actinomycetota</taxon>
        <taxon>Actinomycetes</taxon>
        <taxon>Kitasatosporales</taxon>
        <taxon>Streptomycetaceae</taxon>
        <taxon>Kitasatospora</taxon>
    </lineage>
</organism>
<keyword evidence="3" id="KW-1185">Reference proteome</keyword>
<proteinExistence type="predicted"/>
<evidence type="ECO:0000313" key="2">
    <source>
        <dbReference type="EMBL" id="GAA2269012.1"/>
    </source>
</evidence>
<dbReference type="InterPro" id="IPR011990">
    <property type="entry name" value="TPR-like_helical_dom_sf"/>
</dbReference>
<gene>
    <name evidence="2" type="ORF">GCM10010430_63050</name>
</gene>
<dbReference type="RefSeq" id="WP_344639950.1">
    <property type="nucleotide sequence ID" value="NZ_BAAATR010000038.1"/>
</dbReference>
<accession>A0ABN3ESP4</accession>
<dbReference type="Gene3D" id="1.25.40.10">
    <property type="entry name" value="Tetratricopeptide repeat domain"/>
    <property type="match status" value="1"/>
</dbReference>
<evidence type="ECO:0000256" key="1">
    <source>
        <dbReference type="SAM" id="MobiDB-lite"/>
    </source>
</evidence>
<dbReference type="Proteomes" id="UP001500305">
    <property type="component" value="Unassembled WGS sequence"/>
</dbReference>
<protein>
    <recommendedName>
        <fullName evidence="4">Tetratricopeptide repeat protein</fullName>
    </recommendedName>
</protein>
<evidence type="ECO:0000313" key="3">
    <source>
        <dbReference type="Proteomes" id="UP001500305"/>
    </source>
</evidence>
<feature type="compositionally biased region" description="Polar residues" evidence="1">
    <location>
        <begin position="104"/>
        <end position="120"/>
    </location>
</feature>
<sequence length="140" mass="14444">MEMGLVAGQDDVEQSPPRRDGYYPAAGAPVGTTLIGLGRPAKAEGVLRESAGLCGSPLVPSHHRTLEAELVLGTALAAQDRHAGAVETLTATRTARPEHFGTAHPSTWHPSTAQPNTARPSSLAAAPGLAQRAGQQRQTG</sequence>
<dbReference type="SUPFAM" id="SSF48452">
    <property type="entry name" value="TPR-like"/>
    <property type="match status" value="1"/>
</dbReference>
<feature type="region of interest" description="Disordered" evidence="1">
    <location>
        <begin position="93"/>
        <end position="140"/>
    </location>
</feature>
<dbReference type="EMBL" id="BAAATR010000038">
    <property type="protein sequence ID" value="GAA2269012.1"/>
    <property type="molecule type" value="Genomic_DNA"/>
</dbReference>